<dbReference type="STRING" id="349521.HCH_03652"/>
<dbReference type="RefSeq" id="WP_011397460.1">
    <property type="nucleotide sequence ID" value="NC_007645.1"/>
</dbReference>
<gene>
    <name evidence="1" type="ordered locus">HCH_03652</name>
</gene>
<protein>
    <submittedName>
        <fullName evidence="1">Uncharacterized protein</fullName>
    </submittedName>
</protein>
<sequence length="71" mass="8513">MQLKILKDLKKLSPREVSQRLSEALQEMDTSMKDRKQEDFKRKLDQLMEEYHKDISDVIDILSLNEIHKPD</sequence>
<reference evidence="1 2" key="1">
    <citation type="journal article" date="2005" name="Nucleic Acids Res.">
        <title>Genomic blueprint of Hahella chejuensis, a marine microbe producing an algicidal agent.</title>
        <authorList>
            <person name="Jeong H."/>
            <person name="Yim J.H."/>
            <person name="Lee C."/>
            <person name="Choi S.-H."/>
            <person name="Park Y.K."/>
            <person name="Yoon S.H."/>
            <person name="Hur C.-G."/>
            <person name="Kang H.-Y."/>
            <person name="Kim D."/>
            <person name="Lee H.H."/>
            <person name="Park K.H."/>
            <person name="Park S.-H."/>
            <person name="Park H.-S."/>
            <person name="Lee H.K."/>
            <person name="Oh T.K."/>
            <person name="Kim J.F."/>
        </authorList>
    </citation>
    <scope>NUCLEOTIDE SEQUENCE [LARGE SCALE GENOMIC DNA]</scope>
    <source>
        <strain evidence="1 2">KCTC 2396</strain>
    </source>
</reference>
<proteinExistence type="predicted"/>
<dbReference type="AlphaFoldDB" id="Q2SG32"/>
<evidence type="ECO:0000313" key="2">
    <source>
        <dbReference type="Proteomes" id="UP000000238"/>
    </source>
</evidence>
<name>Q2SG32_HAHCH</name>
<dbReference type="OrthoDB" id="9879728at2"/>
<dbReference type="EMBL" id="CP000155">
    <property type="protein sequence ID" value="ABC30392.1"/>
    <property type="molecule type" value="Genomic_DNA"/>
</dbReference>
<dbReference type="KEGG" id="hch:HCH_03652"/>
<organism evidence="1 2">
    <name type="scientific">Hahella chejuensis (strain KCTC 2396)</name>
    <dbReference type="NCBI Taxonomy" id="349521"/>
    <lineage>
        <taxon>Bacteria</taxon>
        <taxon>Pseudomonadati</taxon>
        <taxon>Pseudomonadota</taxon>
        <taxon>Gammaproteobacteria</taxon>
        <taxon>Oceanospirillales</taxon>
        <taxon>Hahellaceae</taxon>
        <taxon>Hahella</taxon>
    </lineage>
</organism>
<keyword evidence="2" id="KW-1185">Reference proteome</keyword>
<accession>Q2SG32</accession>
<evidence type="ECO:0000313" key="1">
    <source>
        <dbReference type="EMBL" id="ABC30392.1"/>
    </source>
</evidence>
<dbReference type="Proteomes" id="UP000000238">
    <property type="component" value="Chromosome"/>
</dbReference>
<dbReference type="HOGENOM" id="CLU_2734409_0_0_6"/>